<evidence type="ECO:0000259" key="4">
    <source>
        <dbReference type="PROSITE" id="PS50110"/>
    </source>
</evidence>
<dbReference type="Gene3D" id="3.40.50.2300">
    <property type="match status" value="1"/>
</dbReference>
<dbReference type="CDD" id="cd06170">
    <property type="entry name" value="LuxR_C_like"/>
    <property type="match status" value="1"/>
</dbReference>
<dbReference type="GO" id="GO:0006355">
    <property type="term" value="P:regulation of DNA-templated transcription"/>
    <property type="evidence" value="ECO:0007669"/>
    <property type="project" value="InterPro"/>
</dbReference>
<dbReference type="PROSITE" id="PS50110">
    <property type="entry name" value="RESPONSE_REGULATORY"/>
    <property type="match status" value="1"/>
</dbReference>
<dbReference type="SMART" id="SM00421">
    <property type="entry name" value="HTH_LUXR"/>
    <property type="match status" value="1"/>
</dbReference>
<feature type="modified residue" description="4-aspartylphosphate" evidence="2">
    <location>
        <position position="56"/>
    </location>
</feature>
<dbReference type="InterPro" id="IPR000792">
    <property type="entry name" value="Tscrpt_reg_LuxR_C"/>
</dbReference>
<dbReference type="PROSITE" id="PS50043">
    <property type="entry name" value="HTH_LUXR_2"/>
    <property type="match status" value="1"/>
</dbReference>
<dbReference type="Pfam" id="PF00072">
    <property type="entry name" value="Response_reg"/>
    <property type="match status" value="1"/>
</dbReference>
<dbReference type="PROSITE" id="PS00622">
    <property type="entry name" value="HTH_LUXR_1"/>
    <property type="match status" value="1"/>
</dbReference>
<sequence length="210" mass="22097">MQNMITRAIIADDHPMCREAARMALEIVAPDAEASQAATLREVLDDARPAGLVILDLGLADSRGIASLIEVARARPSTPILVVSGDERPDIEARAAASGAKGYVGKAAPLADLAAAIRIVLSGGTYFTPGLQLEPGADSADARLASLSPAEARVLRAMRDGGLNKQIAYELGLSEITVKQHVKAILRKLAVVNRTQAVLLLHDAARDPKE</sequence>
<organism evidence="5 6">
    <name type="scientific">Sphingomonas spermidinifaciens</name>
    <dbReference type="NCBI Taxonomy" id="1141889"/>
    <lineage>
        <taxon>Bacteria</taxon>
        <taxon>Pseudomonadati</taxon>
        <taxon>Pseudomonadota</taxon>
        <taxon>Alphaproteobacteria</taxon>
        <taxon>Sphingomonadales</taxon>
        <taxon>Sphingomonadaceae</taxon>
        <taxon>Sphingomonas</taxon>
    </lineage>
</organism>
<keyword evidence="1 2" id="KW-0597">Phosphoprotein</keyword>
<evidence type="ECO:0000256" key="2">
    <source>
        <dbReference type="PROSITE-ProRule" id="PRU00169"/>
    </source>
</evidence>
<dbReference type="EMBL" id="NWMW01000001">
    <property type="protein sequence ID" value="PCD03890.1"/>
    <property type="molecule type" value="Genomic_DNA"/>
</dbReference>
<feature type="domain" description="Response regulatory" evidence="4">
    <location>
        <begin position="7"/>
        <end position="121"/>
    </location>
</feature>
<protein>
    <submittedName>
        <fullName evidence="5">DNA-binding response regulator</fullName>
    </submittedName>
</protein>
<dbReference type="SUPFAM" id="SSF52172">
    <property type="entry name" value="CheY-like"/>
    <property type="match status" value="1"/>
</dbReference>
<dbReference type="InterPro" id="IPR001789">
    <property type="entry name" value="Sig_transdc_resp-reg_receiver"/>
</dbReference>
<dbReference type="Proteomes" id="UP000218366">
    <property type="component" value="Unassembled WGS sequence"/>
</dbReference>
<dbReference type="SMART" id="SM00448">
    <property type="entry name" value="REC"/>
    <property type="match status" value="1"/>
</dbReference>
<proteinExistence type="predicted"/>
<dbReference type="PRINTS" id="PR00038">
    <property type="entry name" value="HTHLUXR"/>
</dbReference>
<evidence type="ECO:0000256" key="1">
    <source>
        <dbReference type="ARBA" id="ARBA00022553"/>
    </source>
</evidence>
<dbReference type="PANTHER" id="PTHR45566">
    <property type="entry name" value="HTH-TYPE TRANSCRIPTIONAL REGULATOR YHJB-RELATED"/>
    <property type="match status" value="1"/>
</dbReference>
<keyword evidence="5" id="KW-0238">DNA-binding</keyword>
<evidence type="ECO:0000313" key="6">
    <source>
        <dbReference type="Proteomes" id="UP000218366"/>
    </source>
</evidence>
<comment type="caution">
    <text evidence="5">The sequence shown here is derived from an EMBL/GenBank/DDBJ whole genome shotgun (WGS) entry which is preliminary data.</text>
</comment>
<dbReference type="Pfam" id="PF00196">
    <property type="entry name" value="GerE"/>
    <property type="match status" value="1"/>
</dbReference>
<dbReference type="InterPro" id="IPR011006">
    <property type="entry name" value="CheY-like_superfamily"/>
</dbReference>
<name>A0A2A4B732_9SPHN</name>
<dbReference type="GO" id="GO:0003677">
    <property type="term" value="F:DNA binding"/>
    <property type="evidence" value="ECO:0007669"/>
    <property type="project" value="UniProtKB-KW"/>
</dbReference>
<dbReference type="InterPro" id="IPR058245">
    <property type="entry name" value="NreC/VraR/RcsB-like_REC"/>
</dbReference>
<evidence type="ECO:0000259" key="3">
    <source>
        <dbReference type="PROSITE" id="PS50043"/>
    </source>
</evidence>
<keyword evidence="6" id="KW-1185">Reference proteome</keyword>
<dbReference type="PANTHER" id="PTHR45566:SF1">
    <property type="entry name" value="HTH-TYPE TRANSCRIPTIONAL REGULATOR YHJB-RELATED"/>
    <property type="match status" value="1"/>
</dbReference>
<evidence type="ECO:0000313" key="5">
    <source>
        <dbReference type="EMBL" id="PCD03890.1"/>
    </source>
</evidence>
<dbReference type="GO" id="GO:0000160">
    <property type="term" value="P:phosphorelay signal transduction system"/>
    <property type="evidence" value="ECO:0007669"/>
    <property type="project" value="InterPro"/>
</dbReference>
<accession>A0A2A4B732</accession>
<gene>
    <name evidence="5" type="ORF">COC42_06065</name>
</gene>
<dbReference type="InterPro" id="IPR051015">
    <property type="entry name" value="EvgA-like"/>
</dbReference>
<dbReference type="CDD" id="cd17535">
    <property type="entry name" value="REC_NarL-like"/>
    <property type="match status" value="1"/>
</dbReference>
<dbReference type="AlphaFoldDB" id="A0A2A4B732"/>
<feature type="domain" description="HTH luxR-type" evidence="3">
    <location>
        <begin position="140"/>
        <end position="205"/>
    </location>
</feature>
<reference evidence="5 6" key="1">
    <citation type="submission" date="2017-09" db="EMBL/GenBank/DDBJ databases">
        <title>Sphingomonas spermidinifaciens 9NM-10, whole genome shotgun sequence.</title>
        <authorList>
            <person name="Feng G."/>
            <person name="Zhu H."/>
        </authorList>
    </citation>
    <scope>NUCLEOTIDE SEQUENCE [LARGE SCALE GENOMIC DNA]</scope>
    <source>
        <strain evidence="5 6">9NM-10</strain>
    </source>
</reference>